<sequence>MCTSYAIYLVQRSTTCHGPCSPGRISVIIKSCPSDGLSPLSFLSFQLFYRRFRLF</sequence>
<keyword evidence="2" id="KW-1185">Reference proteome</keyword>
<proteinExistence type="predicted"/>
<gene>
    <name evidence="1" type="ORF">QR685DRAFT_530562</name>
</gene>
<organism evidence="1 2">
    <name type="scientific">Neurospora intermedia</name>
    <dbReference type="NCBI Taxonomy" id="5142"/>
    <lineage>
        <taxon>Eukaryota</taxon>
        <taxon>Fungi</taxon>
        <taxon>Dikarya</taxon>
        <taxon>Ascomycota</taxon>
        <taxon>Pezizomycotina</taxon>
        <taxon>Sordariomycetes</taxon>
        <taxon>Sordariomycetidae</taxon>
        <taxon>Sordariales</taxon>
        <taxon>Sordariaceae</taxon>
        <taxon>Neurospora</taxon>
    </lineage>
</organism>
<dbReference type="Proteomes" id="UP001451303">
    <property type="component" value="Unassembled WGS sequence"/>
</dbReference>
<evidence type="ECO:0000313" key="2">
    <source>
        <dbReference type="Proteomes" id="UP001451303"/>
    </source>
</evidence>
<reference evidence="1 2" key="1">
    <citation type="submission" date="2023-09" db="EMBL/GenBank/DDBJ databases">
        <title>Multi-omics analysis of a traditional fermented food reveals byproduct-associated fungal strains for waste-to-food upcycling.</title>
        <authorList>
            <consortium name="Lawrence Berkeley National Laboratory"/>
            <person name="Rekdal V.M."/>
            <person name="Villalobos-Escobedo J.M."/>
            <person name="Rodriguez-Valeron N."/>
            <person name="Garcia M.O."/>
            <person name="Vasquez D.P."/>
            <person name="Damayanti I."/>
            <person name="Sorensen P.M."/>
            <person name="Baidoo E.E."/>
            <person name="De Carvalho A.C."/>
            <person name="Riley R."/>
            <person name="Lipzen A."/>
            <person name="He G."/>
            <person name="Yan M."/>
            <person name="Haridas S."/>
            <person name="Daum C."/>
            <person name="Yoshinaga Y."/>
            <person name="Ng V."/>
            <person name="Grigoriev I.V."/>
            <person name="Munk R."/>
            <person name="Nuraida L."/>
            <person name="Wijaya C.H."/>
            <person name="Morales P.-C."/>
            <person name="Keasling J.D."/>
        </authorList>
    </citation>
    <scope>NUCLEOTIDE SEQUENCE [LARGE SCALE GENOMIC DNA]</scope>
    <source>
        <strain evidence="1 2">FGSC 2613</strain>
    </source>
</reference>
<accession>A0ABR3D6H7</accession>
<protein>
    <submittedName>
        <fullName evidence="1">Uncharacterized protein</fullName>
    </submittedName>
</protein>
<feature type="non-terminal residue" evidence="1">
    <location>
        <position position="55"/>
    </location>
</feature>
<evidence type="ECO:0000313" key="1">
    <source>
        <dbReference type="EMBL" id="KAL0468286.1"/>
    </source>
</evidence>
<comment type="caution">
    <text evidence="1">The sequence shown here is derived from an EMBL/GenBank/DDBJ whole genome shotgun (WGS) entry which is preliminary data.</text>
</comment>
<name>A0ABR3D6H7_NEUIN</name>
<dbReference type="EMBL" id="JAVLET010000007">
    <property type="protein sequence ID" value="KAL0468286.1"/>
    <property type="molecule type" value="Genomic_DNA"/>
</dbReference>